<reference evidence="1" key="1">
    <citation type="submission" date="2022-08" db="EMBL/GenBank/DDBJ databases">
        <title>Genome Sequence of Pycnoporus sanguineus.</title>
        <authorList>
            <person name="Buettner E."/>
        </authorList>
    </citation>
    <scope>NUCLEOTIDE SEQUENCE</scope>
    <source>
        <strain evidence="1">CG-C14</strain>
    </source>
</reference>
<evidence type="ECO:0000313" key="2">
    <source>
        <dbReference type="Proteomes" id="UP001144978"/>
    </source>
</evidence>
<name>A0ACC1Q8M5_9APHY</name>
<comment type="caution">
    <text evidence="1">The sequence shown here is derived from an EMBL/GenBank/DDBJ whole genome shotgun (WGS) entry which is preliminary data.</text>
</comment>
<gene>
    <name evidence="1" type="ORF">NUW54_g1479</name>
</gene>
<evidence type="ECO:0000313" key="1">
    <source>
        <dbReference type="EMBL" id="KAJ3013831.1"/>
    </source>
</evidence>
<keyword evidence="2" id="KW-1185">Reference proteome</keyword>
<proteinExistence type="predicted"/>
<accession>A0ACC1Q8M5</accession>
<protein>
    <submittedName>
        <fullName evidence="1">Uncharacterized protein</fullName>
    </submittedName>
</protein>
<dbReference type="EMBL" id="JANSHE010000245">
    <property type="protein sequence ID" value="KAJ3013831.1"/>
    <property type="molecule type" value="Genomic_DNA"/>
</dbReference>
<organism evidence="1 2">
    <name type="scientific">Trametes sanguinea</name>
    <dbReference type="NCBI Taxonomy" id="158606"/>
    <lineage>
        <taxon>Eukaryota</taxon>
        <taxon>Fungi</taxon>
        <taxon>Dikarya</taxon>
        <taxon>Basidiomycota</taxon>
        <taxon>Agaricomycotina</taxon>
        <taxon>Agaricomycetes</taxon>
        <taxon>Polyporales</taxon>
        <taxon>Polyporaceae</taxon>
        <taxon>Trametes</taxon>
    </lineage>
</organism>
<dbReference type="Proteomes" id="UP001144978">
    <property type="component" value="Unassembled WGS sequence"/>
</dbReference>
<sequence>MASEALIDSDLHGLQLLNKGKVRDVYATSDPNLLLFVASDRISAYDVILRNVRPVIVSSPPTSRSRPHFPLPLDAS</sequence>